<keyword evidence="5" id="KW-0963">Cytoplasm</keyword>
<evidence type="ECO:0000256" key="6">
    <source>
        <dbReference type="ARBA" id="ARBA00022598"/>
    </source>
</evidence>
<evidence type="ECO:0000256" key="12">
    <source>
        <dbReference type="ARBA" id="ARBA00047929"/>
    </source>
</evidence>
<dbReference type="InterPro" id="IPR042103">
    <property type="entry name" value="SerRS_1_N_sf"/>
</dbReference>
<accession>A0AA48HUP9</accession>
<evidence type="ECO:0000256" key="9">
    <source>
        <dbReference type="ARBA" id="ARBA00022917"/>
    </source>
</evidence>
<keyword evidence="6 19" id="KW-0436">Ligase</keyword>
<evidence type="ECO:0000256" key="16">
    <source>
        <dbReference type="PIRSR" id="PIRSR001529-2"/>
    </source>
</evidence>
<protein>
    <recommendedName>
        <fullName evidence="11 14">Serine--tRNA ligase</fullName>
        <ecNumber evidence="4 14">6.1.1.11</ecNumber>
    </recommendedName>
</protein>
<dbReference type="PIRSF" id="PIRSF001529">
    <property type="entry name" value="Ser-tRNA-synth_IIa"/>
    <property type="match status" value="1"/>
</dbReference>
<feature type="binding site" evidence="15">
    <location>
        <position position="245"/>
    </location>
    <ligand>
        <name>L-serine</name>
        <dbReference type="ChEBI" id="CHEBI:33384"/>
    </ligand>
</feature>
<dbReference type="GO" id="GO:0005524">
    <property type="term" value="F:ATP binding"/>
    <property type="evidence" value="ECO:0007669"/>
    <property type="project" value="UniProtKB-KW"/>
</dbReference>
<dbReference type="PANTHER" id="PTHR43697:SF1">
    <property type="entry name" value="SERINE--TRNA LIGASE"/>
    <property type="match status" value="1"/>
</dbReference>
<dbReference type="SUPFAM" id="SSF46589">
    <property type="entry name" value="tRNA-binding arm"/>
    <property type="match status" value="1"/>
</dbReference>
<dbReference type="InterPro" id="IPR006195">
    <property type="entry name" value="aa-tRNA-synth_II"/>
</dbReference>
<dbReference type="EC" id="6.1.1.11" evidence="4 14"/>
<dbReference type="EMBL" id="AP027924">
    <property type="protein sequence ID" value="BED91711.1"/>
    <property type="molecule type" value="Genomic_DNA"/>
</dbReference>
<evidence type="ECO:0000256" key="7">
    <source>
        <dbReference type="ARBA" id="ARBA00022741"/>
    </source>
</evidence>
<evidence type="ECO:0000256" key="11">
    <source>
        <dbReference type="ARBA" id="ARBA00039158"/>
    </source>
</evidence>
<evidence type="ECO:0000256" key="14">
    <source>
        <dbReference type="NCBIfam" id="TIGR00414"/>
    </source>
</evidence>
<keyword evidence="10" id="KW-0030">Aminoacyl-tRNA synthetase</keyword>
<feature type="domain" description="Aminoacyl-transfer RNA synthetases class-II family profile" evidence="18">
    <location>
        <begin position="122"/>
        <end position="390"/>
    </location>
</feature>
<dbReference type="InterPro" id="IPR002317">
    <property type="entry name" value="Ser-tRNA-ligase_type_1"/>
</dbReference>
<comment type="catalytic activity">
    <reaction evidence="12">
        <text>tRNA(Sec) + L-serine + ATP = L-seryl-tRNA(Sec) + AMP + diphosphate + H(+)</text>
        <dbReference type="Rhea" id="RHEA:42580"/>
        <dbReference type="Rhea" id="RHEA-COMP:9742"/>
        <dbReference type="Rhea" id="RHEA-COMP:10128"/>
        <dbReference type="ChEBI" id="CHEBI:15378"/>
        <dbReference type="ChEBI" id="CHEBI:30616"/>
        <dbReference type="ChEBI" id="CHEBI:33019"/>
        <dbReference type="ChEBI" id="CHEBI:33384"/>
        <dbReference type="ChEBI" id="CHEBI:78442"/>
        <dbReference type="ChEBI" id="CHEBI:78533"/>
        <dbReference type="ChEBI" id="CHEBI:456215"/>
        <dbReference type="EC" id="6.1.1.11"/>
    </reaction>
</comment>
<evidence type="ECO:0000256" key="8">
    <source>
        <dbReference type="ARBA" id="ARBA00022840"/>
    </source>
</evidence>
<dbReference type="PRINTS" id="PR00981">
    <property type="entry name" value="TRNASYNTHSER"/>
</dbReference>
<sequence length="407" mass="46949">MIDLNFIKNNPAEAQNLFKKRKCNVNVEEFLGINSELNSKKMEFDSLRAEQKRTGNRERALELKNKIVKLKEEVDVLEDKRNKIWLSLPNVLAADTPEGASDADNQEIKRCGNIRKFDFKPESHEIIGERLGIFDLARGAKVSGNGFYYLVGLGADLAFAVYGLARDLLRSKGFEFLIPPVLASHRTFMGTGYFPFEPEQNYKIENENLYPIGTSEQTILAFHDNEILDEKKLPLLYSAVTPCFRTESGSYGKHSKGGFRVHQFHKMEQIIFCHPEESEKWHKKCLENIEELMQMLEIPYRIVRVCIGDMGAPGYKKYDVEGWFPSFESYRETHSNTNLTDFQTRRLNIRINSNGKKFFPHTVSSTEITDRAIFAILENNQQEDGSVIIPKKLQKYIFDAKIIRKRV</sequence>
<dbReference type="AlphaFoldDB" id="A0AA48HUP9"/>
<dbReference type="Gene3D" id="3.30.930.10">
    <property type="entry name" value="Bira Bifunctional Protein, Domain 2"/>
    <property type="match status" value="1"/>
</dbReference>
<keyword evidence="17" id="KW-0175">Coiled coil</keyword>
<dbReference type="GO" id="GO:0006434">
    <property type="term" value="P:seryl-tRNA aminoacylation"/>
    <property type="evidence" value="ECO:0007669"/>
    <property type="project" value="UniProtKB-UniRule"/>
</dbReference>
<gene>
    <name evidence="19" type="ORF">CfP315_0226</name>
</gene>
<dbReference type="InterPro" id="IPR002314">
    <property type="entry name" value="aa-tRNA-synt_IIb"/>
</dbReference>
<dbReference type="Gene3D" id="1.10.287.40">
    <property type="entry name" value="Serine-tRNA synthetase, tRNA binding domain"/>
    <property type="match status" value="1"/>
</dbReference>
<evidence type="ECO:0000259" key="18">
    <source>
        <dbReference type="PROSITE" id="PS50862"/>
    </source>
</evidence>
<dbReference type="Pfam" id="PF00587">
    <property type="entry name" value="tRNA-synt_2b"/>
    <property type="match status" value="1"/>
</dbReference>
<organism evidence="19">
    <name type="scientific">Candidatus Improbicoccus pseudotrichonymphae</name>
    <dbReference type="NCBI Taxonomy" id="3033792"/>
    <lineage>
        <taxon>Bacteria</taxon>
        <taxon>Bacillati</taxon>
        <taxon>Bacillota</taxon>
        <taxon>Clostridia</taxon>
        <taxon>Candidatus Improbicoccus</taxon>
    </lineage>
</organism>
<dbReference type="NCBIfam" id="TIGR00414">
    <property type="entry name" value="serS"/>
    <property type="match status" value="1"/>
</dbReference>
<comment type="similarity">
    <text evidence="3">Belongs to the class-II aminoacyl-tRNA synthetase family. Type-1 seryl-tRNA synthetase subfamily.</text>
</comment>
<dbReference type="GO" id="GO:0004828">
    <property type="term" value="F:serine-tRNA ligase activity"/>
    <property type="evidence" value="ECO:0007669"/>
    <property type="project" value="UniProtKB-UniRule"/>
</dbReference>
<comment type="catalytic activity">
    <reaction evidence="13">
        <text>tRNA(Ser) + L-serine + ATP = L-seryl-tRNA(Ser) + AMP + diphosphate + H(+)</text>
        <dbReference type="Rhea" id="RHEA:12292"/>
        <dbReference type="Rhea" id="RHEA-COMP:9669"/>
        <dbReference type="Rhea" id="RHEA-COMP:9703"/>
        <dbReference type="ChEBI" id="CHEBI:15378"/>
        <dbReference type="ChEBI" id="CHEBI:30616"/>
        <dbReference type="ChEBI" id="CHEBI:33019"/>
        <dbReference type="ChEBI" id="CHEBI:33384"/>
        <dbReference type="ChEBI" id="CHEBI:78442"/>
        <dbReference type="ChEBI" id="CHEBI:78533"/>
        <dbReference type="ChEBI" id="CHEBI:456215"/>
        <dbReference type="EC" id="6.1.1.11"/>
    </reaction>
</comment>
<dbReference type="PROSITE" id="PS50862">
    <property type="entry name" value="AA_TRNA_LIGASE_II"/>
    <property type="match status" value="1"/>
</dbReference>
<keyword evidence="8 16" id="KW-0067">ATP-binding</keyword>
<comment type="pathway">
    <text evidence="2">Aminoacyl-tRNA biosynthesis; selenocysteinyl-tRNA(Sec) biosynthesis; L-seryl-tRNA(Sec) from L-serine and tRNA(Sec): step 1/1.</text>
</comment>
<feature type="binding site" evidence="15">
    <location>
        <position position="268"/>
    </location>
    <ligand>
        <name>L-serine</name>
        <dbReference type="ChEBI" id="CHEBI:33384"/>
    </ligand>
</feature>
<evidence type="ECO:0000256" key="5">
    <source>
        <dbReference type="ARBA" id="ARBA00022490"/>
    </source>
</evidence>
<evidence type="ECO:0000256" key="4">
    <source>
        <dbReference type="ARBA" id="ARBA00012840"/>
    </source>
</evidence>
<evidence type="ECO:0000256" key="2">
    <source>
        <dbReference type="ARBA" id="ARBA00005045"/>
    </source>
</evidence>
<evidence type="ECO:0000313" key="19">
    <source>
        <dbReference type="EMBL" id="BED91711.1"/>
    </source>
</evidence>
<evidence type="ECO:0000256" key="17">
    <source>
        <dbReference type="SAM" id="Coils"/>
    </source>
</evidence>
<dbReference type="KEGG" id="ips:CfP315_0226"/>
<evidence type="ECO:0000256" key="10">
    <source>
        <dbReference type="ARBA" id="ARBA00023146"/>
    </source>
</evidence>
<reference evidence="19" key="1">
    <citation type="journal article" date="2023" name="ISME J.">
        <title>Emergence of putative energy parasites within Clostridia revealed by genome analysis of a novel endosymbiotic clade.</title>
        <authorList>
            <person name="Takahashi K."/>
            <person name="Kuwahara H."/>
            <person name="Horikawa Y."/>
            <person name="Izawa K."/>
            <person name="Kato D."/>
            <person name="Inagaki T."/>
            <person name="Yuki M."/>
            <person name="Ohkuma M."/>
            <person name="Hongoh Y."/>
        </authorList>
    </citation>
    <scope>NUCLEOTIDE SEQUENCE</scope>
    <source>
        <strain evidence="19">CfP3-15</strain>
    </source>
</reference>
<proteinExistence type="inferred from homology"/>
<dbReference type="InterPro" id="IPR045864">
    <property type="entry name" value="aa-tRNA-synth_II/BPL/LPL"/>
</dbReference>
<dbReference type="InterPro" id="IPR010978">
    <property type="entry name" value="tRNA-bd_arm"/>
</dbReference>
<feature type="coiled-coil region" evidence="17">
    <location>
        <begin position="53"/>
        <end position="80"/>
    </location>
</feature>
<evidence type="ECO:0000256" key="15">
    <source>
        <dbReference type="PIRSR" id="PIRSR001529-1"/>
    </source>
</evidence>
<dbReference type="GO" id="GO:0005737">
    <property type="term" value="C:cytoplasm"/>
    <property type="evidence" value="ECO:0007669"/>
    <property type="project" value="UniProtKB-SubCell"/>
</dbReference>
<dbReference type="GO" id="GO:0140096">
    <property type="term" value="F:catalytic activity, acting on a protein"/>
    <property type="evidence" value="ECO:0007669"/>
    <property type="project" value="UniProtKB-ARBA"/>
</dbReference>
<evidence type="ECO:0000256" key="13">
    <source>
        <dbReference type="ARBA" id="ARBA00048823"/>
    </source>
</evidence>
<dbReference type="PANTHER" id="PTHR43697">
    <property type="entry name" value="SERYL-TRNA SYNTHETASE"/>
    <property type="match status" value="1"/>
</dbReference>
<dbReference type="SUPFAM" id="SSF55681">
    <property type="entry name" value="Class II aaRS and biotin synthetases"/>
    <property type="match status" value="1"/>
</dbReference>
<feature type="binding site" evidence="16">
    <location>
        <begin position="245"/>
        <end position="247"/>
    </location>
    <ligand>
        <name>ATP</name>
        <dbReference type="ChEBI" id="CHEBI:30616"/>
    </ligand>
</feature>
<feature type="binding site" evidence="16">
    <location>
        <begin position="332"/>
        <end position="335"/>
    </location>
    <ligand>
        <name>ATP</name>
        <dbReference type="ChEBI" id="CHEBI:30616"/>
    </ligand>
</feature>
<feature type="binding site" evidence="16">
    <location>
        <begin position="261"/>
        <end position="264"/>
    </location>
    <ligand>
        <name>ATP</name>
        <dbReference type="ChEBI" id="CHEBI:30616"/>
    </ligand>
</feature>
<feature type="site" description="Important for serine binding" evidence="15">
    <location>
        <position position="366"/>
    </location>
</feature>
<evidence type="ECO:0000256" key="3">
    <source>
        <dbReference type="ARBA" id="ARBA00010728"/>
    </source>
</evidence>
<evidence type="ECO:0000256" key="1">
    <source>
        <dbReference type="ARBA" id="ARBA00004496"/>
    </source>
</evidence>
<comment type="subcellular location">
    <subcellularLocation>
        <location evidence="1">Cytoplasm</location>
    </subcellularLocation>
</comment>
<keyword evidence="7" id="KW-0547">Nucleotide-binding</keyword>
<dbReference type="GO" id="GO:0016740">
    <property type="term" value="F:transferase activity"/>
    <property type="evidence" value="ECO:0007669"/>
    <property type="project" value="UniProtKB-ARBA"/>
</dbReference>
<keyword evidence="9" id="KW-0648">Protein biosynthesis</keyword>
<name>A0AA48HUP9_9FIRM</name>
<dbReference type="Proteomes" id="UP001337580">
    <property type="component" value="Chromosome"/>
</dbReference>
<feature type="binding site" evidence="15">
    <location>
        <position position="214"/>
    </location>
    <ligand>
        <name>L-serine</name>
        <dbReference type="ChEBI" id="CHEBI:33384"/>
    </ligand>
</feature>